<name>A0ABU6IW26_9ACTN</name>
<dbReference type="Pfam" id="PF13191">
    <property type="entry name" value="AAA_16"/>
    <property type="match status" value="1"/>
</dbReference>
<evidence type="ECO:0000313" key="3">
    <source>
        <dbReference type="Proteomes" id="UP001343724"/>
    </source>
</evidence>
<proteinExistence type="predicted"/>
<dbReference type="Proteomes" id="UP001343724">
    <property type="component" value="Unassembled WGS sequence"/>
</dbReference>
<reference evidence="2 3" key="1">
    <citation type="submission" date="2024-01" db="EMBL/GenBank/DDBJ databases">
        <title>novel species in genus Adlercreutzia.</title>
        <authorList>
            <person name="Liu X."/>
        </authorList>
    </citation>
    <scope>NUCLEOTIDE SEQUENCE [LARGE SCALE GENOMIC DNA]</scope>
    <source>
        <strain evidence="2 3">R22</strain>
    </source>
</reference>
<dbReference type="PANTHER" id="PTHR34301">
    <property type="entry name" value="DNA-BINDING PROTEIN-RELATED"/>
    <property type="match status" value="1"/>
</dbReference>
<accession>A0ABU6IW26</accession>
<organism evidence="2 3">
    <name type="scientific">Adlercreutzia shanghongiae</name>
    <dbReference type="NCBI Taxonomy" id="3111773"/>
    <lineage>
        <taxon>Bacteria</taxon>
        <taxon>Bacillati</taxon>
        <taxon>Actinomycetota</taxon>
        <taxon>Coriobacteriia</taxon>
        <taxon>Eggerthellales</taxon>
        <taxon>Eggerthellaceae</taxon>
        <taxon>Adlercreutzia</taxon>
    </lineage>
</organism>
<dbReference type="Gene3D" id="3.40.50.300">
    <property type="entry name" value="P-loop containing nucleotide triphosphate hydrolases"/>
    <property type="match status" value="1"/>
</dbReference>
<dbReference type="EMBL" id="JAYMFH010000001">
    <property type="protein sequence ID" value="MEC4293842.1"/>
    <property type="molecule type" value="Genomic_DNA"/>
</dbReference>
<dbReference type="InterPro" id="IPR041664">
    <property type="entry name" value="AAA_16"/>
</dbReference>
<keyword evidence="2" id="KW-0547">Nucleotide-binding</keyword>
<feature type="domain" description="Orc1-like AAA ATPase" evidence="1">
    <location>
        <begin position="16"/>
        <end position="159"/>
    </location>
</feature>
<protein>
    <submittedName>
        <fullName evidence="2">ATP-binding protein</fullName>
    </submittedName>
</protein>
<dbReference type="RefSeq" id="WP_326454148.1">
    <property type="nucleotide sequence ID" value="NZ_JAYMFH010000001.1"/>
</dbReference>
<dbReference type="PANTHER" id="PTHR34301:SF8">
    <property type="entry name" value="ATPASE DOMAIN-CONTAINING PROTEIN"/>
    <property type="match status" value="1"/>
</dbReference>
<evidence type="ECO:0000259" key="1">
    <source>
        <dbReference type="Pfam" id="PF13191"/>
    </source>
</evidence>
<sequence length="366" mass="39806">MKNLFTPNFGQIPYCLAGREDIVGDITHALDNTPGDPNQTTILVGARGTGKTALLRTMAAVAEQRGWISVNVACLPGLLEDILQQTARNGAAFLEKKDGVRFKSINIASVFGIEWEYARGIEPNWRSRMTDVLDALSEHDLGLLITVDEVDPSLDEMIQLASVYQLLAGDGRKIALLMAGLPHQVSSLLANKSVSFLRRAAQCHLERISDADVEAAFLATVKASGKDIDASALQEAVAAIDGFPYMLQLVGYRSWQATGEALKIADHAVEEGASLAETDMRTRVLKATLDELSDADLLFLQAMLQQEGASEASQIAQALGKSSAHVSTYRRRLLEQGVIAETGRGRFDFALPMLRPYLPEYIASYL</sequence>
<keyword evidence="2" id="KW-0067">ATP-binding</keyword>
<evidence type="ECO:0000313" key="2">
    <source>
        <dbReference type="EMBL" id="MEC4293842.1"/>
    </source>
</evidence>
<dbReference type="InterPro" id="IPR027417">
    <property type="entry name" value="P-loop_NTPase"/>
</dbReference>
<keyword evidence="3" id="KW-1185">Reference proteome</keyword>
<comment type="caution">
    <text evidence="2">The sequence shown here is derived from an EMBL/GenBank/DDBJ whole genome shotgun (WGS) entry which is preliminary data.</text>
</comment>
<gene>
    <name evidence="2" type="ORF">VJ920_00785</name>
</gene>
<dbReference type="SUPFAM" id="SSF52540">
    <property type="entry name" value="P-loop containing nucleoside triphosphate hydrolases"/>
    <property type="match status" value="1"/>
</dbReference>
<dbReference type="GO" id="GO:0005524">
    <property type="term" value="F:ATP binding"/>
    <property type="evidence" value="ECO:0007669"/>
    <property type="project" value="UniProtKB-KW"/>
</dbReference>